<sequence length="290" mass="32901">MFPNIPRPLVVTALEHYWQLLCEARGCSSDRLIFHVHKGGLRSLDYVGAPSRDSSFHHLSFHDVLSFVVWDLTWNDYFVHYSSVFCQCKGVPIGGSASAQYASIVLMYLERNVSWSSFPPCMRYRDNYLFYLRASDPALLQNPGEYLAGVSERLQDAVGLPLQVEGWGESLDFLESTLCFTNGLPDIGLKVPLAFAPRGSPTPPKFVKMVDGHSPNAPRVLQSFIPNIFRKANWYRFDNLRFVINIRHMIRLLRTKGYPSAWWRPTMFAKAAALDMSYLMHVASALGADE</sequence>
<dbReference type="AlphaFoldDB" id="A0A7S4CS63"/>
<proteinExistence type="predicted"/>
<reference evidence="1" key="1">
    <citation type="submission" date="2021-01" db="EMBL/GenBank/DDBJ databases">
        <authorList>
            <person name="Corre E."/>
            <person name="Pelletier E."/>
            <person name="Niang G."/>
            <person name="Scheremetjew M."/>
            <person name="Finn R."/>
            <person name="Kale V."/>
            <person name="Holt S."/>
            <person name="Cochrane G."/>
            <person name="Meng A."/>
            <person name="Brown T."/>
            <person name="Cohen L."/>
        </authorList>
    </citation>
    <scope>NUCLEOTIDE SEQUENCE</scope>
    <source>
        <strain evidence="1">CCMP1594</strain>
    </source>
</reference>
<organism evidence="1">
    <name type="scientific">Eutreptiella gymnastica</name>
    <dbReference type="NCBI Taxonomy" id="73025"/>
    <lineage>
        <taxon>Eukaryota</taxon>
        <taxon>Discoba</taxon>
        <taxon>Euglenozoa</taxon>
        <taxon>Euglenida</taxon>
        <taxon>Spirocuta</taxon>
        <taxon>Euglenophyceae</taxon>
        <taxon>Eutreptiales</taxon>
        <taxon>Eutreptiaceae</taxon>
        <taxon>Eutreptiella</taxon>
    </lineage>
</organism>
<evidence type="ECO:0000313" key="1">
    <source>
        <dbReference type="EMBL" id="CAE0804775.1"/>
    </source>
</evidence>
<gene>
    <name evidence="1" type="ORF">EGYM00163_LOCUS15899</name>
</gene>
<evidence type="ECO:0008006" key="2">
    <source>
        <dbReference type="Google" id="ProtNLM"/>
    </source>
</evidence>
<name>A0A7S4CS63_9EUGL</name>
<dbReference type="EMBL" id="HBJA01045657">
    <property type="protein sequence ID" value="CAE0804775.1"/>
    <property type="molecule type" value="Transcribed_RNA"/>
</dbReference>
<protein>
    <recommendedName>
        <fullName evidence="2">Reverse transcriptase domain-containing protein</fullName>
    </recommendedName>
</protein>
<accession>A0A7S4CS63</accession>